<dbReference type="Proteomes" id="UP000571324">
    <property type="component" value="Unassembled WGS sequence"/>
</dbReference>
<evidence type="ECO:0000256" key="1">
    <source>
        <dbReference type="ARBA" id="ARBA00003263"/>
    </source>
</evidence>
<feature type="compositionally biased region" description="Polar residues" evidence="12">
    <location>
        <begin position="155"/>
        <end position="168"/>
    </location>
</feature>
<keyword evidence="6 10" id="KW-0238">DNA-binding</keyword>
<evidence type="ECO:0000256" key="12">
    <source>
        <dbReference type="SAM" id="MobiDB-lite"/>
    </source>
</evidence>
<comment type="subcellular location">
    <subcellularLocation>
        <location evidence="2 10 11">Nucleus</location>
    </subcellularLocation>
</comment>
<feature type="non-terminal residue" evidence="14">
    <location>
        <position position="266"/>
    </location>
</feature>
<feature type="DNA-binding region" description="Homeobox" evidence="10">
    <location>
        <begin position="198"/>
        <end position="257"/>
    </location>
</feature>
<dbReference type="InterPro" id="IPR017970">
    <property type="entry name" value="Homeobox_CS"/>
</dbReference>
<dbReference type="AlphaFoldDB" id="A0A7K6CZU3"/>
<evidence type="ECO:0000256" key="10">
    <source>
        <dbReference type="PROSITE-ProRule" id="PRU00108"/>
    </source>
</evidence>
<sequence>MGEHNLLGPGFVGPLLNIHTGDAFYLPNFRAGGAQLPAQIPAQLPAQIPAFSALPYARRDGAVCSLPWGSGESCSGYPQPYLGASFGGGGAPPPKAPYELGDKCHYRDGDKRGGERDAALLALEPLPPAGNLGSFGGFGGKFEGGAEGLGHDPPSCQSLESDSGSSLLNEGHKGDAPAVVSPLNAGGGAPWYPLHTRSRKKRKPYSKLQLAELEGEFLVNEFITRQRRRELSDRLNLSDQQVKIWFQNRRMKKKRLLLREQALSFF</sequence>
<keyword evidence="8" id="KW-0804">Transcription</keyword>
<organism evidence="14 15">
    <name type="scientific">Origma solitaria</name>
    <dbReference type="NCBI Taxonomy" id="720586"/>
    <lineage>
        <taxon>Eukaryota</taxon>
        <taxon>Metazoa</taxon>
        <taxon>Chordata</taxon>
        <taxon>Craniata</taxon>
        <taxon>Vertebrata</taxon>
        <taxon>Euteleostomi</taxon>
        <taxon>Archelosauria</taxon>
        <taxon>Archosauria</taxon>
        <taxon>Dinosauria</taxon>
        <taxon>Saurischia</taxon>
        <taxon>Theropoda</taxon>
        <taxon>Coelurosauria</taxon>
        <taxon>Aves</taxon>
        <taxon>Neognathae</taxon>
        <taxon>Neoaves</taxon>
        <taxon>Telluraves</taxon>
        <taxon>Australaves</taxon>
        <taxon>Passeriformes</taxon>
        <taxon>Meliphagoidea</taxon>
        <taxon>Acanthizidae</taxon>
        <taxon>Origma</taxon>
    </lineage>
</organism>
<comment type="similarity">
    <text evidence="3">Belongs to the Abd-B homeobox family.</text>
</comment>
<accession>A0A7K6CZU3</accession>
<dbReference type="Pfam" id="PF00046">
    <property type="entry name" value="Homeodomain"/>
    <property type="match status" value="1"/>
</dbReference>
<feature type="region of interest" description="Disordered" evidence="12">
    <location>
        <begin position="143"/>
        <end position="182"/>
    </location>
</feature>
<dbReference type="PROSITE" id="PS00027">
    <property type="entry name" value="HOMEOBOX_1"/>
    <property type="match status" value="1"/>
</dbReference>
<keyword evidence="7 10" id="KW-0371">Homeobox</keyword>
<dbReference type="Gene3D" id="1.10.10.60">
    <property type="entry name" value="Homeodomain-like"/>
    <property type="match status" value="1"/>
</dbReference>
<keyword evidence="4" id="KW-0217">Developmental protein</keyword>
<dbReference type="EMBL" id="VZRL01001511">
    <property type="protein sequence ID" value="NWV19142.1"/>
    <property type="molecule type" value="Genomic_DNA"/>
</dbReference>
<feature type="non-terminal residue" evidence="14">
    <location>
        <position position="1"/>
    </location>
</feature>
<evidence type="ECO:0000256" key="2">
    <source>
        <dbReference type="ARBA" id="ARBA00004123"/>
    </source>
</evidence>
<dbReference type="SUPFAM" id="SSF46689">
    <property type="entry name" value="Homeodomain-like"/>
    <property type="match status" value="1"/>
</dbReference>
<dbReference type="OrthoDB" id="9886711at2759"/>
<dbReference type="PROSITE" id="PS50071">
    <property type="entry name" value="HOMEOBOX_2"/>
    <property type="match status" value="1"/>
</dbReference>
<feature type="domain" description="Homeobox" evidence="13">
    <location>
        <begin position="196"/>
        <end position="256"/>
    </location>
</feature>
<dbReference type="GO" id="GO:0000981">
    <property type="term" value="F:DNA-binding transcription factor activity, RNA polymerase II-specific"/>
    <property type="evidence" value="ECO:0007669"/>
    <property type="project" value="InterPro"/>
</dbReference>
<keyword evidence="5" id="KW-0805">Transcription regulation</keyword>
<evidence type="ECO:0000256" key="7">
    <source>
        <dbReference type="ARBA" id="ARBA00023155"/>
    </source>
</evidence>
<dbReference type="PRINTS" id="PR00024">
    <property type="entry name" value="HOMEOBOX"/>
</dbReference>
<gene>
    <name evidence="14" type="primary">Hoxc12</name>
    <name evidence="14" type="ORF">ORISOL_R01384</name>
</gene>
<evidence type="ECO:0000256" key="9">
    <source>
        <dbReference type="ARBA" id="ARBA00023242"/>
    </source>
</evidence>
<proteinExistence type="inferred from homology"/>
<reference evidence="14 15" key="1">
    <citation type="submission" date="2019-09" db="EMBL/GenBank/DDBJ databases">
        <title>Bird 10,000 Genomes (B10K) Project - Family phase.</title>
        <authorList>
            <person name="Zhang G."/>
        </authorList>
    </citation>
    <scope>NUCLEOTIDE SEQUENCE [LARGE SCALE GENOMIC DNA]</scope>
    <source>
        <strain evidence="14">B10K-DU-029-52</strain>
    </source>
</reference>
<evidence type="ECO:0000256" key="3">
    <source>
        <dbReference type="ARBA" id="ARBA00006317"/>
    </source>
</evidence>
<keyword evidence="15" id="KW-1185">Reference proteome</keyword>
<dbReference type="GO" id="GO:1990837">
    <property type="term" value="F:sequence-specific double-stranded DNA binding"/>
    <property type="evidence" value="ECO:0007669"/>
    <property type="project" value="TreeGrafter"/>
</dbReference>
<name>A0A7K6CZU3_9PASS</name>
<comment type="caution">
    <text evidence="14">The sequence shown here is derived from an EMBL/GenBank/DDBJ whole genome shotgun (WGS) entry which is preliminary data.</text>
</comment>
<evidence type="ECO:0000256" key="11">
    <source>
        <dbReference type="RuleBase" id="RU000682"/>
    </source>
</evidence>
<evidence type="ECO:0000256" key="6">
    <source>
        <dbReference type="ARBA" id="ARBA00023125"/>
    </source>
</evidence>
<comment type="function">
    <text evidence="1">Sequence-specific transcription factor which is part of a developmental regulatory system that provides cells with specific positional identities on the anterior-posterior axis.</text>
</comment>
<evidence type="ECO:0000256" key="8">
    <source>
        <dbReference type="ARBA" id="ARBA00023163"/>
    </source>
</evidence>
<evidence type="ECO:0000313" key="15">
    <source>
        <dbReference type="Proteomes" id="UP000571324"/>
    </source>
</evidence>
<protein>
    <submittedName>
        <fullName evidence="14">HXC12 protein</fullName>
    </submittedName>
</protein>
<dbReference type="PANTHER" id="PTHR46440">
    <property type="entry name" value="HOMEOBOX PROTEIN HOX-D12-RELATED"/>
    <property type="match status" value="1"/>
</dbReference>
<dbReference type="InterPro" id="IPR020479">
    <property type="entry name" value="HD_metazoa"/>
</dbReference>
<keyword evidence="9 10" id="KW-0539">Nucleus</keyword>
<evidence type="ECO:0000256" key="5">
    <source>
        <dbReference type="ARBA" id="ARBA00023015"/>
    </source>
</evidence>
<dbReference type="InterPro" id="IPR009057">
    <property type="entry name" value="Homeodomain-like_sf"/>
</dbReference>
<evidence type="ECO:0000256" key="4">
    <source>
        <dbReference type="ARBA" id="ARBA00022473"/>
    </source>
</evidence>
<evidence type="ECO:0000259" key="13">
    <source>
        <dbReference type="PROSITE" id="PS50071"/>
    </source>
</evidence>
<dbReference type="SMART" id="SM00389">
    <property type="entry name" value="HOX"/>
    <property type="match status" value="1"/>
</dbReference>
<dbReference type="PANTHER" id="PTHR46440:SF2">
    <property type="entry name" value="HOMEOBOX PROTEIN HOX-C12"/>
    <property type="match status" value="1"/>
</dbReference>
<evidence type="ECO:0000313" key="14">
    <source>
        <dbReference type="EMBL" id="NWV19142.1"/>
    </source>
</evidence>
<dbReference type="InterPro" id="IPR001356">
    <property type="entry name" value="HD"/>
</dbReference>
<dbReference type="CDD" id="cd00086">
    <property type="entry name" value="homeodomain"/>
    <property type="match status" value="1"/>
</dbReference>
<dbReference type="GO" id="GO:0005634">
    <property type="term" value="C:nucleus"/>
    <property type="evidence" value="ECO:0007669"/>
    <property type="project" value="UniProtKB-SubCell"/>
</dbReference>